<protein>
    <recommendedName>
        <fullName evidence="2">PPM-type phosphatase domain-containing protein</fullName>
    </recommendedName>
</protein>
<accession>A0A1B6IUI9</accession>
<dbReference type="PANTHER" id="PTHR13832:SF818">
    <property type="entry name" value="SD03870P"/>
    <property type="match status" value="1"/>
</dbReference>
<evidence type="ECO:0000259" key="2">
    <source>
        <dbReference type="PROSITE" id="PS51746"/>
    </source>
</evidence>
<dbReference type="InterPro" id="IPR009818">
    <property type="entry name" value="PAM2_motif"/>
</dbReference>
<organism evidence="3">
    <name type="scientific">Homalodisca liturata</name>
    <dbReference type="NCBI Taxonomy" id="320908"/>
    <lineage>
        <taxon>Eukaryota</taxon>
        <taxon>Metazoa</taxon>
        <taxon>Ecdysozoa</taxon>
        <taxon>Arthropoda</taxon>
        <taxon>Hexapoda</taxon>
        <taxon>Insecta</taxon>
        <taxon>Pterygota</taxon>
        <taxon>Neoptera</taxon>
        <taxon>Paraneoptera</taxon>
        <taxon>Hemiptera</taxon>
        <taxon>Auchenorrhyncha</taxon>
        <taxon>Membracoidea</taxon>
        <taxon>Cicadellidae</taxon>
        <taxon>Cicadellinae</taxon>
        <taxon>Proconiini</taxon>
        <taxon>Homalodisca</taxon>
    </lineage>
</organism>
<feature type="non-terminal residue" evidence="3">
    <location>
        <position position="1"/>
    </location>
</feature>
<dbReference type="InterPro" id="IPR001932">
    <property type="entry name" value="PPM-type_phosphatase-like_dom"/>
</dbReference>
<sequence>DPISCGYRGESGDFLSLKLMQICIAKLVDVCARYQDNAELSSLPPPHPHPPTSSCAVKNSRRSMEDRHVVIHDFHTLFNIKDYGPASYYGVFDGHNGIDAAVYSVSHLHQYLAESQHYPSQPVLAMREACIRTDDLFTSKADKENLHGGTTAVYALLRPKEQKLYVGWLGDSLAVVVRRGVPYQIVRAHKPDRSDEKDRIEKLGGTIIYWGAWRVNGQLAVSRAIGDVEYKPYVSAKADVEEITLDGTEDFLILGCDGLWDFVTEQEATNLVYNHLQENAGDSGCVEAVSHRLVALAKEQSSQDNISVVVVFLADPAEVARRGPMEAAAPSPFVNVNGADMYCGGPTNGQHGGLDDIEDFGPETDVDMVDDVLLSPAIAAAKALVQGKQELDDDLELQRQQLSDFDDPADLEPSRDTPTPPVHEVVSNANAENIAESGGEESEEEWNYFPGKETNAKHDSQQDSEDMSSQLNPNAAEFVPVSPTRLLMLDDAIISASPSVGFEKSMDNVQLPSELEFASEISQRPGDLEITNGPKHGDDYFMRDNFSTLSRNKTKDFNVSSTCAVFGDDSVRSFSSDIDCMNLSASENVPFDKLDAVQNIEEKVTSAILDKENIFPTGDISNAFGMTNIFDKSDPMTTSTTDFKGFSSSPEPEDSHIPGTPKSTHVEAPVSPINEDILPLNHQTELDSPTDDYMINAQKSPDLISPGDGPQDNLISGQERTSSSGFESESGP</sequence>
<name>A0A1B6IUI9_9HEMI</name>
<feature type="compositionally biased region" description="Polar residues" evidence="1">
    <location>
        <begin position="635"/>
        <end position="650"/>
    </location>
</feature>
<dbReference type="CDD" id="cd00143">
    <property type="entry name" value="PP2Cc"/>
    <property type="match status" value="1"/>
</dbReference>
<feature type="non-terminal residue" evidence="3">
    <location>
        <position position="732"/>
    </location>
</feature>
<feature type="domain" description="PPM-type phosphatase" evidence="2">
    <location>
        <begin position="51"/>
        <end position="313"/>
    </location>
</feature>
<feature type="region of interest" description="Disordered" evidence="1">
    <location>
        <begin position="404"/>
        <end position="424"/>
    </location>
</feature>
<dbReference type="PROSITE" id="PS51746">
    <property type="entry name" value="PPM_2"/>
    <property type="match status" value="1"/>
</dbReference>
<evidence type="ECO:0000313" key="3">
    <source>
        <dbReference type="EMBL" id="JAS90588.1"/>
    </source>
</evidence>
<dbReference type="SMART" id="SM00332">
    <property type="entry name" value="PP2Cc"/>
    <property type="match status" value="1"/>
</dbReference>
<proteinExistence type="predicted"/>
<dbReference type="SUPFAM" id="SSF81606">
    <property type="entry name" value="PP2C-like"/>
    <property type="match status" value="1"/>
</dbReference>
<gene>
    <name evidence="3" type="ORF">g.47814</name>
</gene>
<feature type="compositionally biased region" description="Polar residues" evidence="1">
    <location>
        <begin position="713"/>
        <end position="732"/>
    </location>
</feature>
<dbReference type="GO" id="GO:0004722">
    <property type="term" value="F:protein serine/threonine phosphatase activity"/>
    <property type="evidence" value="ECO:0007669"/>
    <property type="project" value="InterPro"/>
</dbReference>
<evidence type="ECO:0000256" key="1">
    <source>
        <dbReference type="SAM" id="MobiDB-lite"/>
    </source>
</evidence>
<dbReference type="PANTHER" id="PTHR13832">
    <property type="entry name" value="PROTEIN PHOSPHATASE 2C"/>
    <property type="match status" value="1"/>
</dbReference>
<dbReference type="Pfam" id="PF00481">
    <property type="entry name" value="PP2C"/>
    <property type="match status" value="1"/>
</dbReference>
<dbReference type="EMBL" id="GECU01017118">
    <property type="protein sequence ID" value="JAS90588.1"/>
    <property type="molecule type" value="Transcribed_RNA"/>
</dbReference>
<dbReference type="Pfam" id="PF07145">
    <property type="entry name" value="PAM2"/>
    <property type="match status" value="1"/>
</dbReference>
<reference evidence="3" key="1">
    <citation type="submission" date="2015-11" db="EMBL/GenBank/DDBJ databases">
        <title>De novo transcriptome assembly of four potential Pierce s Disease insect vectors from Arizona vineyards.</title>
        <authorList>
            <person name="Tassone E.E."/>
        </authorList>
    </citation>
    <scope>NUCLEOTIDE SEQUENCE</scope>
</reference>
<feature type="region of interest" description="Disordered" evidence="1">
    <location>
        <begin position="634"/>
        <end position="732"/>
    </location>
</feature>
<dbReference type="Gene3D" id="3.60.40.10">
    <property type="entry name" value="PPM-type phosphatase domain"/>
    <property type="match status" value="1"/>
</dbReference>
<dbReference type="InterPro" id="IPR015655">
    <property type="entry name" value="PP2C"/>
</dbReference>
<dbReference type="InterPro" id="IPR036457">
    <property type="entry name" value="PPM-type-like_dom_sf"/>
</dbReference>
<dbReference type="AlphaFoldDB" id="A0A1B6IUI9"/>